<name>A0A1I0ID02_9EURY</name>
<reference evidence="2" key="1">
    <citation type="submission" date="2016-10" db="EMBL/GenBank/DDBJ databases">
        <authorList>
            <person name="Varghese N."/>
            <person name="Submissions S."/>
        </authorList>
    </citation>
    <scope>NUCLEOTIDE SEQUENCE [LARGE SCALE GENOMIC DNA]</scope>
    <source>
        <strain evidence="2">CDM_6</strain>
    </source>
</reference>
<protein>
    <submittedName>
        <fullName evidence="1">Uncharacterized protein</fullName>
    </submittedName>
</protein>
<dbReference type="AlphaFoldDB" id="A0A1I0ID02"/>
<gene>
    <name evidence="1" type="ORF">SAMN04488694_11928</name>
</gene>
<keyword evidence="2" id="KW-1185">Reference proteome</keyword>
<evidence type="ECO:0000313" key="1">
    <source>
        <dbReference type="EMBL" id="SET94764.1"/>
    </source>
</evidence>
<dbReference type="STRING" id="392421.SAMN04488694_11928"/>
<dbReference type="EMBL" id="FOIC01000019">
    <property type="protein sequence ID" value="SET94764.1"/>
    <property type="molecule type" value="Genomic_DNA"/>
</dbReference>
<proteinExistence type="predicted"/>
<accession>A0A1I0ID02</accession>
<sequence length="44" mass="4619">MTASGFAIGPILESHCQSVGAGFAFIIIESVVLELLETDIGREP</sequence>
<organism evidence="1 2">
    <name type="scientific">Natrinema hispanicum</name>
    <dbReference type="NCBI Taxonomy" id="392421"/>
    <lineage>
        <taxon>Archaea</taxon>
        <taxon>Methanobacteriati</taxon>
        <taxon>Methanobacteriota</taxon>
        <taxon>Stenosarchaea group</taxon>
        <taxon>Halobacteria</taxon>
        <taxon>Halobacteriales</taxon>
        <taxon>Natrialbaceae</taxon>
        <taxon>Natrinema</taxon>
    </lineage>
</organism>
<dbReference type="Proteomes" id="UP000199320">
    <property type="component" value="Unassembled WGS sequence"/>
</dbReference>
<evidence type="ECO:0000313" key="2">
    <source>
        <dbReference type="Proteomes" id="UP000199320"/>
    </source>
</evidence>